<dbReference type="Gene3D" id="1.10.287.1490">
    <property type="match status" value="1"/>
</dbReference>
<proteinExistence type="predicted"/>
<gene>
    <name evidence="2" type="ORF">FBEOM_1797</name>
</gene>
<comment type="caution">
    <text evidence="2">The sequence shown here is derived from an EMBL/GenBank/DDBJ whole genome shotgun (WGS) entry which is preliminary data.</text>
</comment>
<sequence length="357" mass="41251">MISALWDPANLMQVTDSLRDYSGKINCIGITKYNARCRWTIEEPSLSEIRPLLQRMSLSPPDCVTAQTLRQLAQLCLCPSYHSDQVQSFVSHWMTVVKDAVQHQKNMEMRNRVKDHYQTHASQQQMREQLAQLQKSLVVARDACTQVRNQRDRDISELEGELACVREELEKSEKRNIAAEERILDAKKRRKMLEDQVEEESVMSQRLDKQNSKLEARVVDVQQQLKAYASIQKQNDELKAQVKATGEKLEQQTRMLQDDIAKARAAEQELADERATKDSMEKQYQTQHETHVAKIAGLESRVEELEQTISRLRASIKACWWHRLRALMAKIGKRNESGSWISVKVETSEDVVVKTYA</sequence>
<protein>
    <submittedName>
        <fullName evidence="2">Reticulocyte-binding 2 a</fullName>
    </submittedName>
</protein>
<name>A0A9P5E4I8_9HYPO</name>
<dbReference type="OrthoDB" id="5068061at2759"/>
<dbReference type="EMBL" id="PVQB02000060">
    <property type="protein sequence ID" value="KAF4344203.1"/>
    <property type="molecule type" value="Genomic_DNA"/>
</dbReference>
<organism evidence="2 3">
    <name type="scientific">Fusarium beomiforme</name>
    <dbReference type="NCBI Taxonomy" id="44412"/>
    <lineage>
        <taxon>Eukaryota</taxon>
        <taxon>Fungi</taxon>
        <taxon>Dikarya</taxon>
        <taxon>Ascomycota</taxon>
        <taxon>Pezizomycotina</taxon>
        <taxon>Sordariomycetes</taxon>
        <taxon>Hypocreomycetidae</taxon>
        <taxon>Hypocreales</taxon>
        <taxon>Nectriaceae</taxon>
        <taxon>Fusarium</taxon>
        <taxon>Fusarium burgessii species complex</taxon>
    </lineage>
</organism>
<dbReference type="Proteomes" id="UP000730481">
    <property type="component" value="Unassembled WGS sequence"/>
</dbReference>
<feature type="coiled-coil region" evidence="1">
    <location>
        <begin position="123"/>
        <end position="315"/>
    </location>
</feature>
<dbReference type="AlphaFoldDB" id="A0A9P5E4I8"/>
<evidence type="ECO:0000313" key="2">
    <source>
        <dbReference type="EMBL" id="KAF4344203.1"/>
    </source>
</evidence>
<keyword evidence="3" id="KW-1185">Reference proteome</keyword>
<reference evidence="2" key="2">
    <citation type="submission" date="2020-02" db="EMBL/GenBank/DDBJ databases">
        <title>Identification and distribution of gene clusters putatively required for synthesis of sphingolipid metabolism inhibitors in phylogenetically diverse species of the filamentous fungus Fusarium.</title>
        <authorList>
            <person name="Kim H.-S."/>
            <person name="Busman M."/>
            <person name="Brown D.W."/>
            <person name="Divon H."/>
            <person name="Uhlig S."/>
            <person name="Proctor R.H."/>
        </authorList>
    </citation>
    <scope>NUCLEOTIDE SEQUENCE</scope>
    <source>
        <strain evidence="2">NRRL 25174</strain>
    </source>
</reference>
<keyword evidence="1" id="KW-0175">Coiled coil</keyword>
<reference evidence="2" key="1">
    <citation type="journal article" date="2017" name="Mycologia">
        <title>Fusarium algeriense, sp. nov., a novel toxigenic crown rot pathogen of durum wheat from Algeria is nested in the Fusarium burgessii species complex.</title>
        <authorList>
            <person name="Laraba I."/>
            <person name="Keddad A."/>
            <person name="Boureghda H."/>
            <person name="Abdallah N."/>
            <person name="Vaughan M.M."/>
            <person name="Proctor R.H."/>
            <person name="Busman M."/>
            <person name="O'Donnell K."/>
        </authorList>
    </citation>
    <scope>NUCLEOTIDE SEQUENCE</scope>
    <source>
        <strain evidence="2">NRRL 25174</strain>
    </source>
</reference>
<accession>A0A9P5E4I8</accession>
<evidence type="ECO:0000313" key="3">
    <source>
        <dbReference type="Proteomes" id="UP000730481"/>
    </source>
</evidence>
<evidence type="ECO:0000256" key="1">
    <source>
        <dbReference type="SAM" id="Coils"/>
    </source>
</evidence>